<reference evidence="2" key="1">
    <citation type="submission" date="2018-07" db="EMBL/GenBank/DDBJ databases">
        <title>Complete genome sequence of Sphingomonas bisphenolicum strain AO1, a bisphenol A degradative bacterium isolated from Japanese farm field.</title>
        <authorList>
            <person name="Murakami M."/>
            <person name="Koh M."/>
            <person name="Koba S."/>
            <person name="Matsumura Y."/>
        </authorList>
    </citation>
    <scope>NUCLEOTIDE SEQUENCE</scope>
    <source>
        <strain evidence="2">AO1</strain>
    </source>
</reference>
<dbReference type="RefSeq" id="WP_261936496.1">
    <property type="nucleotide sequence ID" value="NZ_AP018817.1"/>
</dbReference>
<dbReference type="SUPFAM" id="SSF75011">
    <property type="entry name" value="3-carboxy-cis,cis-mucoante lactonizing enzyme"/>
    <property type="match status" value="1"/>
</dbReference>
<protein>
    <submittedName>
        <fullName evidence="2">Uncharacterized protein</fullName>
    </submittedName>
</protein>
<feature type="signal peptide" evidence="1">
    <location>
        <begin position="1"/>
        <end position="24"/>
    </location>
</feature>
<dbReference type="EMBL" id="AP018817">
    <property type="protein sequence ID" value="BBF69420.1"/>
    <property type="molecule type" value="Genomic_DNA"/>
</dbReference>
<gene>
    <name evidence="2" type="ORF">SBA_ch1_16200</name>
</gene>
<evidence type="ECO:0000256" key="1">
    <source>
        <dbReference type="SAM" id="SignalP"/>
    </source>
</evidence>
<keyword evidence="1" id="KW-0732">Signal</keyword>
<proteinExistence type="predicted"/>
<sequence length="273" mass="29879">MMRYATIMLAMTGLLAASAGRAQDADAPSPSPAPVVHRLPAPEARQGVASDGVHVYAIDNDRIGKYRISTGQRVASWQGERRLFPHMNSCTVAGRELVCAASNYPAVPQTSAVEIFDTRTLRHLRTVSLGFGPGSLTVLDRHAGKWWAVYANYAGKGGEPNRDYRYTLLVQMDDAFRQEAAWTFPQQVLARFAPFSCSGASWSADGRLYVTGHDRPEMYELALPDAGSLLEWRRTIGIASPGQAIDWDPVVRGRLWSVDRKDTALVASDIAGD</sequence>
<dbReference type="Proteomes" id="UP001059971">
    <property type="component" value="Chromosome 1"/>
</dbReference>
<feature type="chain" id="PRO_5046531007" evidence="1">
    <location>
        <begin position="25"/>
        <end position="273"/>
    </location>
</feature>
<organism evidence="2 3">
    <name type="scientific">Sphingomonas bisphenolicum</name>
    <dbReference type="NCBI Taxonomy" id="296544"/>
    <lineage>
        <taxon>Bacteria</taxon>
        <taxon>Pseudomonadati</taxon>
        <taxon>Pseudomonadota</taxon>
        <taxon>Alphaproteobacteria</taxon>
        <taxon>Sphingomonadales</taxon>
        <taxon>Sphingomonadaceae</taxon>
        <taxon>Sphingomonas</taxon>
    </lineage>
</organism>
<evidence type="ECO:0000313" key="3">
    <source>
        <dbReference type="Proteomes" id="UP001059971"/>
    </source>
</evidence>
<keyword evidence="3" id="KW-1185">Reference proteome</keyword>
<accession>A0ABM7G367</accession>
<evidence type="ECO:0000313" key="2">
    <source>
        <dbReference type="EMBL" id="BBF69420.1"/>
    </source>
</evidence>
<name>A0ABM7G367_9SPHN</name>